<organism evidence="2 3">
    <name type="scientific">Oryza sativa subsp. japonica</name>
    <name type="common">Rice</name>
    <dbReference type="NCBI Taxonomy" id="39947"/>
    <lineage>
        <taxon>Eukaryota</taxon>
        <taxon>Viridiplantae</taxon>
        <taxon>Streptophyta</taxon>
        <taxon>Embryophyta</taxon>
        <taxon>Tracheophyta</taxon>
        <taxon>Spermatophyta</taxon>
        <taxon>Magnoliopsida</taxon>
        <taxon>Liliopsida</taxon>
        <taxon>Poales</taxon>
        <taxon>Poaceae</taxon>
        <taxon>BOP clade</taxon>
        <taxon>Oryzoideae</taxon>
        <taxon>Oryzeae</taxon>
        <taxon>Oryzinae</taxon>
        <taxon>Oryza</taxon>
        <taxon>Oryza sativa</taxon>
    </lineage>
</organism>
<evidence type="ECO:0000256" key="1">
    <source>
        <dbReference type="SAM" id="MobiDB-lite"/>
    </source>
</evidence>
<evidence type="ECO:0000313" key="2">
    <source>
        <dbReference type="EMBL" id="BAF21407.1"/>
    </source>
</evidence>
<accession>Q0D6W6</accession>
<dbReference type="KEGG" id="dosa:Os07g0432100"/>
<feature type="region of interest" description="Disordered" evidence="1">
    <location>
        <begin position="9"/>
        <end position="60"/>
    </location>
</feature>
<dbReference type="EMBL" id="AP008213">
    <property type="protein sequence ID" value="BAF21407.1"/>
    <property type="molecule type" value="Genomic_DNA"/>
</dbReference>
<dbReference type="Proteomes" id="UP000000763">
    <property type="component" value="Chromosome 7"/>
</dbReference>
<gene>
    <name evidence="2" type="ordered locus">Os07g0432100</name>
</gene>
<reference evidence="3" key="2">
    <citation type="journal article" date="2008" name="Nucleic Acids Res.">
        <title>The rice annotation project database (RAP-DB): 2008 update.</title>
        <authorList>
            <consortium name="The rice annotation project (RAP)"/>
        </authorList>
    </citation>
    <scope>GENOME REANNOTATION</scope>
    <source>
        <strain evidence="3">cv. Nipponbare</strain>
    </source>
</reference>
<protein>
    <submittedName>
        <fullName evidence="2">Os07g0432100 protein</fullName>
    </submittedName>
</protein>
<evidence type="ECO:0000313" key="3">
    <source>
        <dbReference type="Proteomes" id="UP000000763"/>
    </source>
</evidence>
<proteinExistence type="predicted"/>
<dbReference type="AlphaFoldDB" id="Q0D6W6"/>
<reference evidence="2 3" key="1">
    <citation type="journal article" date="2005" name="Nature">
        <title>The map-based sequence of the rice genome.</title>
        <authorList>
            <consortium name="International rice genome sequencing project (IRGSP)"/>
            <person name="Matsumoto T."/>
            <person name="Wu J."/>
            <person name="Kanamori H."/>
            <person name="Katayose Y."/>
            <person name="Fujisawa M."/>
            <person name="Namiki N."/>
            <person name="Mizuno H."/>
            <person name="Yamamoto K."/>
            <person name="Antonio B.A."/>
            <person name="Baba T."/>
            <person name="Sakata K."/>
            <person name="Nagamura Y."/>
            <person name="Aoki H."/>
            <person name="Arikawa K."/>
            <person name="Arita K."/>
            <person name="Bito T."/>
            <person name="Chiden Y."/>
            <person name="Fujitsuka N."/>
            <person name="Fukunaka R."/>
            <person name="Hamada M."/>
            <person name="Harada C."/>
            <person name="Hayashi A."/>
            <person name="Hijishita S."/>
            <person name="Honda M."/>
            <person name="Hosokawa S."/>
            <person name="Ichikawa Y."/>
            <person name="Idonuma A."/>
            <person name="Iijima M."/>
            <person name="Ikeda M."/>
            <person name="Ikeno M."/>
            <person name="Ito K."/>
            <person name="Ito S."/>
            <person name="Ito T."/>
            <person name="Ito Y."/>
            <person name="Ito Y."/>
            <person name="Iwabuchi A."/>
            <person name="Kamiya K."/>
            <person name="Karasawa W."/>
            <person name="Kurita K."/>
            <person name="Katagiri S."/>
            <person name="Kikuta A."/>
            <person name="Kobayashi H."/>
            <person name="Kobayashi N."/>
            <person name="Machita K."/>
            <person name="Maehara T."/>
            <person name="Masukawa M."/>
            <person name="Mizubayashi T."/>
            <person name="Mukai Y."/>
            <person name="Nagasaki H."/>
            <person name="Nagata Y."/>
            <person name="Naito S."/>
            <person name="Nakashima M."/>
            <person name="Nakama Y."/>
            <person name="Nakamichi Y."/>
            <person name="Nakamura M."/>
            <person name="Meguro A."/>
            <person name="Negishi M."/>
            <person name="Ohta I."/>
            <person name="Ohta T."/>
            <person name="Okamoto M."/>
            <person name="Ono N."/>
            <person name="Saji S."/>
            <person name="Sakaguchi M."/>
            <person name="Sakai K."/>
            <person name="Shibata M."/>
            <person name="Shimokawa T."/>
            <person name="Song J."/>
            <person name="Takazaki Y."/>
            <person name="Terasawa K."/>
            <person name="Tsugane M."/>
            <person name="Tsuji K."/>
            <person name="Ueda S."/>
            <person name="Waki K."/>
            <person name="Yamagata H."/>
            <person name="Yamamoto M."/>
            <person name="Yamamoto S."/>
            <person name="Yamane H."/>
            <person name="Yoshiki S."/>
            <person name="Yoshihara R."/>
            <person name="Yukawa K."/>
            <person name="Zhong H."/>
            <person name="Yano M."/>
            <person name="Yuan Q."/>
            <person name="Ouyang S."/>
            <person name="Liu J."/>
            <person name="Jones K.M."/>
            <person name="Gansberger K."/>
            <person name="Moffat K."/>
            <person name="Hill J."/>
            <person name="Bera J."/>
            <person name="Fadrosh D."/>
            <person name="Jin S."/>
            <person name="Johri S."/>
            <person name="Kim M."/>
            <person name="Overton L."/>
            <person name="Reardon M."/>
            <person name="Tsitrin T."/>
            <person name="Vuong H."/>
            <person name="Weaver B."/>
            <person name="Ciecko A."/>
            <person name="Tallon L."/>
            <person name="Jackson J."/>
            <person name="Pai G."/>
            <person name="Aken S.V."/>
            <person name="Utterback T."/>
            <person name="Reidmuller S."/>
            <person name="Feldblyum T."/>
            <person name="Hsiao J."/>
            <person name="Zismann V."/>
            <person name="Iobst S."/>
            <person name="de Vazeille A.R."/>
            <person name="Buell C.R."/>
            <person name="Ying K."/>
            <person name="Li Y."/>
            <person name="Lu T."/>
            <person name="Huang Y."/>
            <person name="Zhao Q."/>
            <person name="Feng Q."/>
            <person name="Zhang L."/>
            <person name="Zhu J."/>
            <person name="Weng Q."/>
            <person name="Mu J."/>
            <person name="Lu Y."/>
            <person name="Fan D."/>
            <person name="Liu Y."/>
            <person name="Guan J."/>
            <person name="Zhang Y."/>
            <person name="Yu S."/>
            <person name="Liu X."/>
            <person name="Zhang Y."/>
            <person name="Hong G."/>
            <person name="Han B."/>
            <person name="Choisne N."/>
            <person name="Demange N."/>
            <person name="Orjeda G."/>
            <person name="Samain S."/>
            <person name="Cattolico L."/>
            <person name="Pelletier E."/>
            <person name="Couloux A."/>
            <person name="Segurens B."/>
            <person name="Wincker P."/>
            <person name="D'Hont A."/>
            <person name="Scarpelli C."/>
            <person name="Weissenbach J."/>
            <person name="Salanoubat M."/>
            <person name="Quetier F."/>
            <person name="Yu Y."/>
            <person name="Kim H.R."/>
            <person name="Rambo T."/>
            <person name="Currie J."/>
            <person name="Collura K."/>
            <person name="Luo M."/>
            <person name="Yang T."/>
            <person name="Ammiraju J.S.S."/>
            <person name="Engler F."/>
            <person name="Soderlund C."/>
            <person name="Wing R.A."/>
            <person name="Palmer L.E."/>
            <person name="de la Bastide M."/>
            <person name="Spiegel L."/>
            <person name="Nascimento L."/>
            <person name="Zutavern T."/>
            <person name="O'Shaughnessy A."/>
            <person name="Dike S."/>
            <person name="Dedhia N."/>
            <person name="Preston R."/>
            <person name="Balija V."/>
            <person name="McCombie W.R."/>
            <person name="Chow T."/>
            <person name="Chen H."/>
            <person name="Chung M."/>
            <person name="Chen C."/>
            <person name="Shaw J."/>
            <person name="Wu H."/>
            <person name="Hsiao K."/>
            <person name="Chao Y."/>
            <person name="Chu M."/>
            <person name="Cheng C."/>
            <person name="Hour A."/>
            <person name="Lee P."/>
            <person name="Lin S."/>
            <person name="Lin Y."/>
            <person name="Liou J."/>
            <person name="Liu S."/>
            <person name="Hsing Y."/>
            <person name="Raghuvanshi S."/>
            <person name="Mohanty A."/>
            <person name="Bharti A.K."/>
            <person name="Gaur A."/>
            <person name="Gupta V."/>
            <person name="Kumar D."/>
            <person name="Ravi V."/>
            <person name="Vij S."/>
            <person name="Kapur A."/>
            <person name="Khurana P."/>
            <person name="Khurana P."/>
            <person name="Khurana J.P."/>
            <person name="Tyagi A.K."/>
            <person name="Gaikwad K."/>
            <person name="Singh A."/>
            <person name="Dalal V."/>
            <person name="Srivastava S."/>
            <person name="Dixit A."/>
            <person name="Pal A.K."/>
            <person name="Ghazi I.A."/>
            <person name="Yadav M."/>
            <person name="Pandit A."/>
            <person name="Bhargava A."/>
            <person name="Sureshbabu K."/>
            <person name="Batra K."/>
            <person name="Sharma T.R."/>
            <person name="Mohapatra T."/>
            <person name="Singh N.K."/>
            <person name="Messing J."/>
            <person name="Nelson A.B."/>
            <person name="Fuks G."/>
            <person name="Kavchok S."/>
            <person name="Keizer G."/>
            <person name="Linton E."/>
            <person name="Llaca V."/>
            <person name="Song R."/>
            <person name="Tanyolac B."/>
            <person name="Young S."/>
            <person name="Ho-Il K."/>
            <person name="Hahn J.H."/>
            <person name="Sangsakoo G."/>
            <person name="Vanavichit A."/>
            <person name="de Mattos Luiz.A.T."/>
            <person name="Zimmer P.D."/>
            <person name="Malone G."/>
            <person name="Dellagostin O."/>
            <person name="de Oliveira A.C."/>
            <person name="Bevan M."/>
            <person name="Bancroft I."/>
            <person name="Minx P."/>
            <person name="Cordum H."/>
            <person name="Wilson R."/>
            <person name="Cheng Z."/>
            <person name="Jin W."/>
            <person name="Jiang J."/>
            <person name="Leong S.A."/>
            <person name="Iwama H."/>
            <person name="Gojobori T."/>
            <person name="Itoh T."/>
            <person name="Niimura Y."/>
            <person name="Fujii Y."/>
            <person name="Habara T."/>
            <person name="Sakai H."/>
            <person name="Sato Y."/>
            <person name="Wilson G."/>
            <person name="Kumar K."/>
            <person name="McCouch S."/>
            <person name="Juretic N."/>
            <person name="Hoen D."/>
            <person name="Wright S."/>
            <person name="Bruskiewich R."/>
            <person name="Bureau T."/>
            <person name="Miyao A."/>
            <person name="Hirochika H."/>
            <person name="Nishikawa T."/>
            <person name="Kadowaki K."/>
            <person name="Sugiura M."/>
            <person name="Burr B."/>
            <person name="Sasaki T."/>
        </authorList>
    </citation>
    <scope>NUCLEOTIDE SEQUENCE [LARGE SCALE GENOMIC DNA]</scope>
    <source>
        <strain evidence="3">cv. Nipponbare</strain>
    </source>
</reference>
<sequence>MSLVLIDVMPTPQGSARHGEQPVNLPPSPVLPSSDETESEPPAAIQPKQHAFAREDMQQPHCAAVAESTVRLKMTRHMITIEVAEALCDDVDKVQMDRPDSSITFLKESNSCNNSSFVASIGAAESRPT</sequence>
<name>Q0D6W6_ORYSJ</name>
<dbReference type="HOGENOM" id="CLU_2254672_0_0_1"/>